<dbReference type="SUPFAM" id="SSF88946">
    <property type="entry name" value="Sigma2 domain of RNA polymerase sigma factors"/>
    <property type="match status" value="1"/>
</dbReference>
<organism evidence="7 8">
    <name type="scientific">Kordiimonas pumila</name>
    <dbReference type="NCBI Taxonomy" id="2161677"/>
    <lineage>
        <taxon>Bacteria</taxon>
        <taxon>Pseudomonadati</taxon>
        <taxon>Pseudomonadota</taxon>
        <taxon>Alphaproteobacteria</taxon>
        <taxon>Kordiimonadales</taxon>
        <taxon>Kordiimonadaceae</taxon>
        <taxon>Kordiimonas</taxon>
    </lineage>
</organism>
<comment type="caution">
    <text evidence="7">The sequence shown here is derived from an EMBL/GenBank/DDBJ whole genome shotgun (WGS) entry which is preliminary data.</text>
</comment>
<dbReference type="InterPro" id="IPR014284">
    <property type="entry name" value="RNA_pol_sigma-70_dom"/>
</dbReference>
<dbReference type="SUPFAM" id="SSF88659">
    <property type="entry name" value="Sigma3 and sigma4 domains of RNA polymerase sigma factors"/>
    <property type="match status" value="1"/>
</dbReference>
<evidence type="ECO:0000259" key="5">
    <source>
        <dbReference type="Pfam" id="PF04542"/>
    </source>
</evidence>
<evidence type="ECO:0000313" key="7">
    <source>
        <dbReference type="EMBL" id="MFC3052553.1"/>
    </source>
</evidence>
<evidence type="ECO:0000256" key="2">
    <source>
        <dbReference type="ARBA" id="ARBA00023015"/>
    </source>
</evidence>
<keyword evidence="4" id="KW-0804">Transcription</keyword>
<dbReference type="InterPro" id="IPR013324">
    <property type="entry name" value="RNA_pol_sigma_r3/r4-like"/>
</dbReference>
<evidence type="ECO:0000256" key="1">
    <source>
        <dbReference type="ARBA" id="ARBA00010641"/>
    </source>
</evidence>
<comment type="similarity">
    <text evidence="1">Belongs to the sigma-70 factor family. ECF subfamily.</text>
</comment>
<protein>
    <submittedName>
        <fullName evidence="7">RNA polymerase sigma factor</fullName>
    </submittedName>
</protein>
<accession>A0ABV7D5R4</accession>
<dbReference type="InterPro" id="IPR013325">
    <property type="entry name" value="RNA_pol_sigma_r2"/>
</dbReference>
<keyword evidence="8" id="KW-1185">Reference proteome</keyword>
<dbReference type="Pfam" id="PF04542">
    <property type="entry name" value="Sigma70_r2"/>
    <property type="match status" value="1"/>
</dbReference>
<dbReference type="InterPro" id="IPR013249">
    <property type="entry name" value="RNA_pol_sigma70_r4_t2"/>
</dbReference>
<evidence type="ECO:0000256" key="4">
    <source>
        <dbReference type="ARBA" id="ARBA00023163"/>
    </source>
</evidence>
<dbReference type="EMBL" id="JBHRSL010000010">
    <property type="protein sequence ID" value="MFC3052553.1"/>
    <property type="molecule type" value="Genomic_DNA"/>
</dbReference>
<dbReference type="Proteomes" id="UP001595444">
    <property type="component" value="Unassembled WGS sequence"/>
</dbReference>
<proteinExistence type="inferred from homology"/>
<name>A0ABV7D5R4_9PROT</name>
<sequence>MKTDTLFEKQYRKYGPEVQNFIARYVGNYSVAEDIMHEVFIKAYQAYQEKHIDNPRAYLFAAARNHSLNHLRQQSNHRRHSTVEFDELIHAHERPSEDTRIEARNELQLVIKAIRTLPPRAQKAFILNRVYRFSYKEVGEKMGISPRTVENHVAKGLLACTKFMVDYTSHDDQATGDNVTSLAEHRSRLRS</sequence>
<dbReference type="InterPro" id="IPR036388">
    <property type="entry name" value="WH-like_DNA-bd_sf"/>
</dbReference>
<evidence type="ECO:0000313" key="8">
    <source>
        <dbReference type="Proteomes" id="UP001595444"/>
    </source>
</evidence>
<feature type="domain" description="RNA polymerase sigma factor 70 region 4 type 2" evidence="6">
    <location>
        <begin position="108"/>
        <end position="160"/>
    </location>
</feature>
<evidence type="ECO:0000259" key="6">
    <source>
        <dbReference type="Pfam" id="PF08281"/>
    </source>
</evidence>
<dbReference type="RefSeq" id="WP_194213786.1">
    <property type="nucleotide sequence ID" value="NZ_CP061205.1"/>
</dbReference>
<dbReference type="Gene3D" id="1.10.1740.10">
    <property type="match status" value="1"/>
</dbReference>
<dbReference type="InterPro" id="IPR039425">
    <property type="entry name" value="RNA_pol_sigma-70-like"/>
</dbReference>
<gene>
    <name evidence="7" type="ORF">ACFOKA_11630</name>
</gene>
<keyword evidence="2" id="KW-0805">Transcription regulation</keyword>
<dbReference type="Gene3D" id="1.10.10.10">
    <property type="entry name" value="Winged helix-like DNA-binding domain superfamily/Winged helix DNA-binding domain"/>
    <property type="match status" value="1"/>
</dbReference>
<dbReference type="PANTHER" id="PTHR43133:SF46">
    <property type="entry name" value="RNA POLYMERASE SIGMA-70 FACTOR ECF SUBFAMILY"/>
    <property type="match status" value="1"/>
</dbReference>
<evidence type="ECO:0000256" key="3">
    <source>
        <dbReference type="ARBA" id="ARBA00023082"/>
    </source>
</evidence>
<reference evidence="8" key="1">
    <citation type="journal article" date="2019" name="Int. J. Syst. Evol. Microbiol.">
        <title>The Global Catalogue of Microorganisms (GCM) 10K type strain sequencing project: providing services to taxonomists for standard genome sequencing and annotation.</title>
        <authorList>
            <consortium name="The Broad Institute Genomics Platform"/>
            <consortium name="The Broad Institute Genome Sequencing Center for Infectious Disease"/>
            <person name="Wu L."/>
            <person name="Ma J."/>
        </authorList>
    </citation>
    <scope>NUCLEOTIDE SEQUENCE [LARGE SCALE GENOMIC DNA]</scope>
    <source>
        <strain evidence="8">KCTC 62164</strain>
    </source>
</reference>
<dbReference type="Pfam" id="PF08281">
    <property type="entry name" value="Sigma70_r4_2"/>
    <property type="match status" value="1"/>
</dbReference>
<dbReference type="NCBIfam" id="TIGR02937">
    <property type="entry name" value="sigma70-ECF"/>
    <property type="match status" value="1"/>
</dbReference>
<feature type="domain" description="RNA polymerase sigma-70 region 2" evidence="5">
    <location>
        <begin position="11"/>
        <end position="75"/>
    </location>
</feature>
<dbReference type="PANTHER" id="PTHR43133">
    <property type="entry name" value="RNA POLYMERASE ECF-TYPE SIGMA FACTO"/>
    <property type="match status" value="1"/>
</dbReference>
<keyword evidence="3" id="KW-0731">Sigma factor</keyword>
<dbReference type="InterPro" id="IPR007627">
    <property type="entry name" value="RNA_pol_sigma70_r2"/>
</dbReference>